<dbReference type="InterPro" id="IPR029069">
    <property type="entry name" value="HotDog_dom_sf"/>
</dbReference>
<dbReference type="InterPro" id="IPR003736">
    <property type="entry name" value="PAAI_dom"/>
</dbReference>
<accession>A0A1H5T9L7</accession>
<dbReference type="PANTHER" id="PTHR21660">
    <property type="entry name" value="THIOESTERASE SUPERFAMILY MEMBER-RELATED"/>
    <property type="match status" value="1"/>
</dbReference>
<dbReference type="CDD" id="cd03443">
    <property type="entry name" value="PaaI_thioesterase"/>
    <property type="match status" value="1"/>
</dbReference>
<feature type="domain" description="Thioesterase" evidence="3">
    <location>
        <begin position="59"/>
        <end position="128"/>
    </location>
</feature>
<evidence type="ECO:0000313" key="4">
    <source>
        <dbReference type="EMBL" id="SEF59486.1"/>
    </source>
</evidence>
<keyword evidence="5" id="KW-1185">Reference proteome</keyword>
<organism evidence="4 5">
    <name type="scientific">Actinacidiphila yanglinensis</name>
    <dbReference type="NCBI Taxonomy" id="310779"/>
    <lineage>
        <taxon>Bacteria</taxon>
        <taxon>Bacillati</taxon>
        <taxon>Actinomycetota</taxon>
        <taxon>Actinomycetes</taxon>
        <taxon>Kitasatosporales</taxon>
        <taxon>Streptomycetaceae</taxon>
        <taxon>Actinacidiphila</taxon>
    </lineage>
</organism>
<dbReference type="GO" id="GO:0047617">
    <property type="term" value="F:fatty acyl-CoA hydrolase activity"/>
    <property type="evidence" value="ECO:0007669"/>
    <property type="project" value="InterPro"/>
</dbReference>
<dbReference type="InterPro" id="IPR006683">
    <property type="entry name" value="Thioestr_dom"/>
</dbReference>
<dbReference type="EMBL" id="FNVU01000001">
    <property type="protein sequence ID" value="SEF59486.1"/>
    <property type="molecule type" value="Genomic_DNA"/>
</dbReference>
<keyword evidence="2" id="KW-0378">Hydrolase</keyword>
<dbReference type="OrthoDB" id="9806185at2"/>
<evidence type="ECO:0000256" key="1">
    <source>
        <dbReference type="ARBA" id="ARBA00008324"/>
    </source>
</evidence>
<comment type="similarity">
    <text evidence="1">Belongs to the thioesterase PaaI family.</text>
</comment>
<reference evidence="4 5" key="1">
    <citation type="submission" date="2016-10" db="EMBL/GenBank/DDBJ databases">
        <authorList>
            <person name="de Groot N.N."/>
        </authorList>
    </citation>
    <scope>NUCLEOTIDE SEQUENCE [LARGE SCALE GENOMIC DNA]</scope>
    <source>
        <strain evidence="4 5">CGMCC 4.2023</strain>
    </source>
</reference>
<dbReference type="SUPFAM" id="SSF54637">
    <property type="entry name" value="Thioesterase/thiol ester dehydrase-isomerase"/>
    <property type="match status" value="1"/>
</dbReference>
<sequence length="154" mass="16597">MEDQTPSGREQASPEVRRRVQDSFDRQGLMAHLGARITHIGPGRVHITLPCRPEVTQQHGYFHAGATSAVADSAGGYAGLTLFPEDSDVLTVEYKINLLAPAVGDRIEAVGSVLKSGRTLTVCQLEVYGVHDDGSRKLVANGQQTLIRVNRPAP</sequence>
<proteinExistence type="inferred from homology"/>
<evidence type="ECO:0000256" key="2">
    <source>
        <dbReference type="ARBA" id="ARBA00022801"/>
    </source>
</evidence>
<dbReference type="NCBIfam" id="TIGR00369">
    <property type="entry name" value="unchar_dom_1"/>
    <property type="match status" value="1"/>
</dbReference>
<name>A0A1H5T9L7_9ACTN</name>
<dbReference type="AlphaFoldDB" id="A0A1H5T9L7"/>
<dbReference type="Proteomes" id="UP000236754">
    <property type="component" value="Unassembled WGS sequence"/>
</dbReference>
<protein>
    <submittedName>
        <fullName evidence="4">Uncharacterized domain 1-containing protein</fullName>
    </submittedName>
</protein>
<gene>
    <name evidence="4" type="ORF">SAMN05216223_101441</name>
</gene>
<dbReference type="PANTHER" id="PTHR21660:SF1">
    <property type="entry name" value="ACYL-COENZYME A THIOESTERASE 13"/>
    <property type="match status" value="1"/>
</dbReference>
<evidence type="ECO:0000259" key="3">
    <source>
        <dbReference type="Pfam" id="PF03061"/>
    </source>
</evidence>
<dbReference type="InterPro" id="IPR039298">
    <property type="entry name" value="ACOT13"/>
</dbReference>
<evidence type="ECO:0000313" key="5">
    <source>
        <dbReference type="Proteomes" id="UP000236754"/>
    </source>
</evidence>
<dbReference type="Gene3D" id="3.10.129.10">
    <property type="entry name" value="Hotdog Thioesterase"/>
    <property type="match status" value="1"/>
</dbReference>
<dbReference type="Pfam" id="PF03061">
    <property type="entry name" value="4HBT"/>
    <property type="match status" value="1"/>
</dbReference>